<keyword evidence="2" id="KW-1133">Transmembrane helix</keyword>
<feature type="transmembrane region" description="Helical" evidence="2">
    <location>
        <begin position="65"/>
        <end position="83"/>
    </location>
</feature>
<organism evidence="3 4">
    <name type="scientific">Haemophilus parahaemolyticus</name>
    <dbReference type="NCBI Taxonomy" id="735"/>
    <lineage>
        <taxon>Bacteria</taxon>
        <taxon>Pseudomonadati</taxon>
        <taxon>Pseudomonadota</taxon>
        <taxon>Gammaproteobacteria</taxon>
        <taxon>Pasteurellales</taxon>
        <taxon>Pasteurellaceae</taxon>
        <taxon>Haemophilus</taxon>
    </lineage>
</organism>
<protein>
    <submittedName>
        <fullName evidence="3">Uncharacterized protein</fullName>
    </submittedName>
</protein>
<gene>
    <name evidence="3" type="ORF">NCTC10794_00025</name>
</gene>
<keyword evidence="2" id="KW-0812">Transmembrane</keyword>
<reference evidence="3 4" key="1">
    <citation type="submission" date="2018-06" db="EMBL/GenBank/DDBJ databases">
        <authorList>
            <consortium name="Pathogen Informatics"/>
            <person name="Doyle S."/>
        </authorList>
    </citation>
    <scope>NUCLEOTIDE SEQUENCE [LARGE SCALE GENOMIC DNA]</scope>
    <source>
        <strain evidence="3 4">NCTC10794</strain>
    </source>
</reference>
<sequence length="99" mass="11063">MMSKKKKPRPQENEQERSRLSIPDEPNYSIAKFISNLYSNLSIGGNMSEQGADKAGLQISIGIKFFFTACGIGIATALFLWLMPDFIKAIAETILMFKN</sequence>
<evidence type="ECO:0000313" key="4">
    <source>
        <dbReference type="Proteomes" id="UP000254867"/>
    </source>
</evidence>
<evidence type="ECO:0000256" key="1">
    <source>
        <dbReference type="SAM" id="MobiDB-lite"/>
    </source>
</evidence>
<dbReference type="AlphaFoldDB" id="A0A377HXT8"/>
<dbReference type="RefSeq" id="WP_147280937.1">
    <property type="nucleotide sequence ID" value="NZ_UGHH01000002.1"/>
</dbReference>
<dbReference type="EMBL" id="UGHH01000002">
    <property type="protein sequence ID" value="STO63032.1"/>
    <property type="molecule type" value="Genomic_DNA"/>
</dbReference>
<accession>A0A377HXT8</accession>
<evidence type="ECO:0000256" key="2">
    <source>
        <dbReference type="SAM" id="Phobius"/>
    </source>
</evidence>
<name>A0A377HXT8_HAEPH</name>
<evidence type="ECO:0000313" key="3">
    <source>
        <dbReference type="EMBL" id="STO63032.1"/>
    </source>
</evidence>
<feature type="compositionally biased region" description="Basic and acidic residues" evidence="1">
    <location>
        <begin position="9"/>
        <end position="19"/>
    </location>
</feature>
<keyword evidence="2" id="KW-0472">Membrane</keyword>
<dbReference type="Proteomes" id="UP000254867">
    <property type="component" value="Unassembled WGS sequence"/>
</dbReference>
<proteinExistence type="predicted"/>
<feature type="region of interest" description="Disordered" evidence="1">
    <location>
        <begin position="1"/>
        <end position="23"/>
    </location>
</feature>